<evidence type="ECO:0000313" key="1">
    <source>
        <dbReference type="EMBL" id="KAH1096233.1"/>
    </source>
</evidence>
<dbReference type="Proteomes" id="UP000828251">
    <property type="component" value="Unassembled WGS sequence"/>
</dbReference>
<evidence type="ECO:0000313" key="2">
    <source>
        <dbReference type="Proteomes" id="UP000828251"/>
    </source>
</evidence>
<proteinExistence type="predicted"/>
<dbReference type="AlphaFoldDB" id="A0A9D3VT79"/>
<name>A0A9D3VT79_9ROSI</name>
<gene>
    <name evidence="1" type="ORF">J1N35_013154</name>
</gene>
<reference evidence="1 2" key="1">
    <citation type="journal article" date="2021" name="Plant Biotechnol. J.">
        <title>Multi-omics assisted identification of the key and species-specific regulatory components of drought-tolerant mechanisms in Gossypium stocksii.</title>
        <authorList>
            <person name="Yu D."/>
            <person name="Ke L."/>
            <person name="Zhang D."/>
            <person name="Wu Y."/>
            <person name="Sun Y."/>
            <person name="Mei J."/>
            <person name="Sun J."/>
            <person name="Sun Y."/>
        </authorList>
    </citation>
    <scope>NUCLEOTIDE SEQUENCE [LARGE SCALE GENOMIC DNA]</scope>
    <source>
        <strain evidence="2">cv. E1</strain>
        <tissue evidence="1">Leaf</tissue>
    </source>
</reference>
<accession>A0A9D3VT79</accession>
<sequence>MEKFDDEKYRWYKSKTWDNLYGNQESSWLNGVSMNQWSDDKGCGEHLYSYESLFLSYDQKNYMLKHLDKPLGDSYEVPSCETTKLSNFELLLDMSNMMAQMRKMF</sequence>
<protein>
    <submittedName>
        <fullName evidence="1">Uncharacterized protein</fullName>
    </submittedName>
</protein>
<comment type="caution">
    <text evidence="1">The sequence shown here is derived from an EMBL/GenBank/DDBJ whole genome shotgun (WGS) entry which is preliminary data.</text>
</comment>
<organism evidence="1 2">
    <name type="scientific">Gossypium stocksii</name>
    <dbReference type="NCBI Taxonomy" id="47602"/>
    <lineage>
        <taxon>Eukaryota</taxon>
        <taxon>Viridiplantae</taxon>
        <taxon>Streptophyta</taxon>
        <taxon>Embryophyta</taxon>
        <taxon>Tracheophyta</taxon>
        <taxon>Spermatophyta</taxon>
        <taxon>Magnoliopsida</taxon>
        <taxon>eudicotyledons</taxon>
        <taxon>Gunneridae</taxon>
        <taxon>Pentapetalae</taxon>
        <taxon>rosids</taxon>
        <taxon>malvids</taxon>
        <taxon>Malvales</taxon>
        <taxon>Malvaceae</taxon>
        <taxon>Malvoideae</taxon>
        <taxon>Gossypium</taxon>
    </lineage>
</organism>
<dbReference type="EMBL" id="JAIQCV010000005">
    <property type="protein sequence ID" value="KAH1096233.1"/>
    <property type="molecule type" value="Genomic_DNA"/>
</dbReference>
<keyword evidence="2" id="KW-1185">Reference proteome</keyword>